<proteinExistence type="predicted"/>
<dbReference type="Proteomes" id="UP000239156">
    <property type="component" value="Unassembled WGS sequence"/>
</dbReference>
<dbReference type="PANTHER" id="PTHR42699:SF1">
    <property type="entry name" value="CYSTATHIONINE GAMMA-SYNTHASE-RELATED"/>
    <property type="match status" value="1"/>
</dbReference>
<dbReference type="PANTHER" id="PTHR42699">
    <property type="match status" value="1"/>
</dbReference>
<dbReference type="GO" id="GO:0019346">
    <property type="term" value="P:transsulfuration"/>
    <property type="evidence" value="ECO:0007669"/>
    <property type="project" value="TreeGrafter"/>
</dbReference>
<gene>
    <name evidence="1" type="ORF">PSTT_09266</name>
</gene>
<comment type="caution">
    <text evidence="1">The sequence shown here is derived from an EMBL/GenBank/DDBJ whole genome shotgun (WGS) entry which is preliminary data.</text>
</comment>
<dbReference type="EMBL" id="PKSL01000091">
    <property type="protein sequence ID" value="POW06063.1"/>
    <property type="molecule type" value="Genomic_DNA"/>
</dbReference>
<dbReference type="AlphaFoldDB" id="A0A2S4V945"/>
<evidence type="ECO:0000313" key="1">
    <source>
        <dbReference type="EMBL" id="POW06063.1"/>
    </source>
</evidence>
<reference evidence="1" key="1">
    <citation type="submission" date="2017-12" db="EMBL/GenBank/DDBJ databases">
        <title>Gene loss provides genomic basis for host adaptation in cereal stripe rust fungi.</title>
        <authorList>
            <person name="Xia C."/>
        </authorList>
    </citation>
    <scope>NUCLEOTIDE SEQUENCE [LARGE SCALE GENOMIC DNA]</scope>
    <source>
        <strain evidence="1">93-210</strain>
    </source>
</reference>
<dbReference type="VEuPathDB" id="FungiDB:PSHT_07806"/>
<dbReference type="GO" id="GO:0003962">
    <property type="term" value="F:cystathionine gamma-synthase activity"/>
    <property type="evidence" value="ECO:0007669"/>
    <property type="project" value="TreeGrafter"/>
</dbReference>
<keyword evidence="2" id="KW-1185">Reference proteome</keyword>
<dbReference type="InterPro" id="IPR051750">
    <property type="entry name" value="Trans-sulfuration_enzymes"/>
</dbReference>
<protein>
    <submittedName>
        <fullName evidence="1">Uncharacterized protein</fullName>
    </submittedName>
</protein>
<sequence>MTTAHSAQLGSSVPIYTAHAVSVLLPTWQDKIYHELVSNGKPTSPANTTTHKPKPSLQIYVLFLPDETIFKLAKSFWQQTGLGMSSRFAERALRLMGSILVREEG</sequence>
<organism evidence="1 2">
    <name type="scientific">Puccinia striiformis</name>
    <dbReference type="NCBI Taxonomy" id="27350"/>
    <lineage>
        <taxon>Eukaryota</taxon>
        <taxon>Fungi</taxon>
        <taxon>Dikarya</taxon>
        <taxon>Basidiomycota</taxon>
        <taxon>Pucciniomycotina</taxon>
        <taxon>Pucciniomycetes</taxon>
        <taxon>Pucciniales</taxon>
        <taxon>Pucciniaceae</taxon>
        <taxon>Puccinia</taxon>
    </lineage>
</organism>
<dbReference type="VEuPathDB" id="FungiDB:PSTT_09266"/>
<accession>A0A2S4V945</accession>
<name>A0A2S4V945_9BASI</name>
<evidence type="ECO:0000313" key="2">
    <source>
        <dbReference type="Proteomes" id="UP000239156"/>
    </source>
</evidence>